<gene>
    <name evidence="1" type="ORF">ENSA7_81640</name>
</gene>
<dbReference type="EMBL" id="PVNL01000158">
    <property type="protein sequence ID" value="PRP92335.1"/>
    <property type="molecule type" value="Genomic_DNA"/>
</dbReference>
<organism evidence="1 2">
    <name type="scientific">Enhygromyxa salina</name>
    <dbReference type="NCBI Taxonomy" id="215803"/>
    <lineage>
        <taxon>Bacteria</taxon>
        <taxon>Pseudomonadati</taxon>
        <taxon>Myxococcota</taxon>
        <taxon>Polyangia</taxon>
        <taxon>Nannocystales</taxon>
        <taxon>Nannocystaceae</taxon>
        <taxon>Enhygromyxa</taxon>
    </lineage>
</organism>
<proteinExistence type="predicted"/>
<sequence>MRDDVLARLDVAVILDDRRGDARVRKVQQLRRVGVAIANPPPVDRLTVLVELDRLVRHEPERAPALTIAAPHPVAVLEPARHQLPASVEPVGVHDDPGISLAAARVCAAVEIQRVQARGRVVVGDRAIADLDRRAQAVLDPHELVGHLAQALAQGPAKRREHAEVVEPVAGQIKRSAGSRAGVDIVEHQIQRDRQRVKAAVAVADEDRPPPLVRVWIIDGREVVEHPVAVVVDHARRQVARE</sequence>
<name>A0A2S9XHJ8_9BACT</name>
<reference evidence="1 2" key="1">
    <citation type="submission" date="2018-03" db="EMBL/GenBank/DDBJ databases">
        <title>Draft Genome Sequences of the Obligatory Marine Myxobacteria Enhygromyxa salina SWB007.</title>
        <authorList>
            <person name="Poehlein A."/>
            <person name="Moghaddam J.A."/>
            <person name="Harms H."/>
            <person name="Alanjari M."/>
            <person name="Koenig G.M."/>
            <person name="Daniel R."/>
            <person name="Schaeberle T.F."/>
        </authorList>
    </citation>
    <scope>NUCLEOTIDE SEQUENCE [LARGE SCALE GENOMIC DNA]</scope>
    <source>
        <strain evidence="1 2">SWB007</strain>
    </source>
</reference>
<protein>
    <submittedName>
        <fullName evidence="1">Uncharacterized protein</fullName>
    </submittedName>
</protein>
<accession>A0A2S9XHJ8</accession>
<comment type="caution">
    <text evidence="1">The sequence shown here is derived from an EMBL/GenBank/DDBJ whole genome shotgun (WGS) entry which is preliminary data.</text>
</comment>
<dbReference type="Proteomes" id="UP000238823">
    <property type="component" value="Unassembled WGS sequence"/>
</dbReference>
<dbReference type="AlphaFoldDB" id="A0A2S9XHJ8"/>
<evidence type="ECO:0000313" key="1">
    <source>
        <dbReference type="EMBL" id="PRP92335.1"/>
    </source>
</evidence>
<evidence type="ECO:0000313" key="2">
    <source>
        <dbReference type="Proteomes" id="UP000238823"/>
    </source>
</evidence>